<dbReference type="PANTHER" id="PTHR43628">
    <property type="entry name" value="ACTIVATOR OF C KINASE PROTEIN 1-RELATED"/>
    <property type="match status" value="1"/>
</dbReference>
<dbReference type="AlphaFoldDB" id="A0AAV0BUX7"/>
<dbReference type="GO" id="GO:0010972">
    <property type="term" value="P:negative regulation of G2/M transition of mitotic cell cycle"/>
    <property type="evidence" value="ECO:0007669"/>
    <property type="project" value="TreeGrafter"/>
</dbReference>
<sequence length="742" mass="82692">MTGSVQSNQLAPQIIRRHHITSLHVEQQLFLPNDRSRPNSGLDPDQNHQLPGALLNNPHQQDQRQDLLIAAEAQSSDHNRLTYLTNMTYNTDFESDYGEGSTRYASGHSISSEDPFQYWHYETPRQAREKGTQSHLISQQTLPVLTESLNNQSNQQTEHPRHLSNQPKESLLPGKVPLPQSVLPLQSRSTAQLQLRNFSRPIRSGSAPGDRPLTPPPSREVSPRDLKPQNSNFEIGSASDHRWSNSNLGIDITYQAAESALSDRGIAASRHTSNDDDNQSLGRQSSSSLNSTDSMSLNGTRRSWKKFFQKRKEQDSTAAELSFQPRQPLSSTSPLDLPSITFHSPDISQAVQVEESWTNSQIGKSYEGNWNLMKNEAGMAGKLPHGSDQVQIHFQATNKPISLHGQSADGFEPTRSTYFSHESARESNAVYNKDFNDRRNPKASHRLSIYSLGEGEDLKHSNDNSTQKTRYMSRSPVSVTNFTINSPDSSHQTIDEAESAIQPRAKQVNYSSNLPSAMAKTKATLSSRAQNLNSSSSGMSRSSSKAEEYLQLGIEAHERGDLEKSAGLFERSARENGGCGAGMLMWGLSLRHGWGCQVNEARAFKWLQKAAESVVDNLDVNVAKQSNKKGKEEAVAAKTELVLAIYELGQCFLRGWGCKKDKKLAINYFELAAKLGDPDAQQELGFCYANGQGTKRDLKKAAKYYRMAAEQGVEMMGSQWIWKDKVRLKFVLSRQKKSRVIS</sequence>
<keyword evidence="3" id="KW-1185">Reference proteome</keyword>
<comment type="caution">
    <text evidence="2">The sequence shown here is derived from an EMBL/GenBank/DDBJ whole genome shotgun (WGS) entry which is preliminary data.</text>
</comment>
<feature type="compositionally biased region" description="Polar residues" evidence="1">
    <location>
        <begin position="316"/>
        <end position="327"/>
    </location>
</feature>
<feature type="region of interest" description="Disordered" evidence="1">
    <location>
        <begin position="519"/>
        <end position="544"/>
    </location>
</feature>
<dbReference type="GO" id="GO:0032153">
    <property type="term" value="C:cell division site"/>
    <property type="evidence" value="ECO:0007669"/>
    <property type="project" value="TreeGrafter"/>
</dbReference>
<evidence type="ECO:0000256" key="1">
    <source>
        <dbReference type="SAM" id="MobiDB-lite"/>
    </source>
</evidence>
<protein>
    <recommendedName>
        <fullName evidence="4">HCP-like protein</fullName>
    </recommendedName>
</protein>
<name>A0AAV0BUX7_PHAPC</name>
<feature type="compositionally biased region" description="Low complexity" evidence="1">
    <location>
        <begin position="328"/>
        <end position="339"/>
    </location>
</feature>
<gene>
    <name evidence="2" type="ORF">PPACK8108_LOCUS25961</name>
</gene>
<dbReference type="PANTHER" id="PTHR43628:SF1">
    <property type="entry name" value="CHITIN SYNTHASE REGULATORY FACTOR 2-RELATED"/>
    <property type="match status" value="1"/>
</dbReference>
<dbReference type="Pfam" id="PF08238">
    <property type="entry name" value="Sel1"/>
    <property type="match status" value="3"/>
</dbReference>
<proteinExistence type="predicted"/>
<dbReference type="Gene3D" id="1.25.40.10">
    <property type="entry name" value="Tetratricopeptide repeat domain"/>
    <property type="match status" value="1"/>
</dbReference>
<dbReference type="InterPro" id="IPR052945">
    <property type="entry name" value="Mitotic_Regulator"/>
</dbReference>
<dbReference type="SMART" id="SM00671">
    <property type="entry name" value="SEL1"/>
    <property type="match status" value="3"/>
</dbReference>
<dbReference type="InterPro" id="IPR011990">
    <property type="entry name" value="TPR-like_helical_dom_sf"/>
</dbReference>
<evidence type="ECO:0000313" key="2">
    <source>
        <dbReference type="EMBL" id="CAH7690573.1"/>
    </source>
</evidence>
<evidence type="ECO:0008006" key="4">
    <source>
        <dbReference type="Google" id="ProtNLM"/>
    </source>
</evidence>
<feature type="compositionally biased region" description="Low complexity" evidence="1">
    <location>
        <begin position="525"/>
        <end position="543"/>
    </location>
</feature>
<feature type="region of interest" description="Disordered" evidence="1">
    <location>
        <begin position="198"/>
        <end position="244"/>
    </location>
</feature>
<feature type="compositionally biased region" description="Polar residues" evidence="1">
    <location>
        <begin position="150"/>
        <end position="168"/>
    </location>
</feature>
<organism evidence="2 3">
    <name type="scientific">Phakopsora pachyrhizi</name>
    <name type="common">Asian soybean rust disease fungus</name>
    <dbReference type="NCBI Taxonomy" id="170000"/>
    <lineage>
        <taxon>Eukaryota</taxon>
        <taxon>Fungi</taxon>
        <taxon>Dikarya</taxon>
        <taxon>Basidiomycota</taxon>
        <taxon>Pucciniomycotina</taxon>
        <taxon>Pucciniomycetes</taxon>
        <taxon>Pucciniales</taxon>
        <taxon>Phakopsoraceae</taxon>
        <taxon>Phakopsora</taxon>
    </lineage>
</organism>
<feature type="region of interest" description="Disordered" evidence="1">
    <location>
        <begin position="32"/>
        <end position="57"/>
    </location>
</feature>
<accession>A0AAV0BUX7</accession>
<dbReference type="SUPFAM" id="SSF81901">
    <property type="entry name" value="HCP-like"/>
    <property type="match status" value="1"/>
</dbReference>
<feature type="region of interest" description="Disordered" evidence="1">
    <location>
        <begin position="265"/>
        <end position="341"/>
    </location>
</feature>
<reference evidence="2" key="1">
    <citation type="submission" date="2022-06" db="EMBL/GenBank/DDBJ databases">
        <authorList>
            <consortium name="SYNGENTA / RWTH Aachen University"/>
        </authorList>
    </citation>
    <scope>NUCLEOTIDE SEQUENCE</scope>
</reference>
<evidence type="ECO:0000313" key="3">
    <source>
        <dbReference type="Proteomes" id="UP001153365"/>
    </source>
</evidence>
<dbReference type="EMBL" id="CALTRL010006339">
    <property type="protein sequence ID" value="CAH7690573.1"/>
    <property type="molecule type" value="Genomic_DNA"/>
</dbReference>
<feature type="region of interest" description="Disordered" evidence="1">
    <location>
        <begin position="150"/>
        <end position="181"/>
    </location>
</feature>
<dbReference type="Proteomes" id="UP001153365">
    <property type="component" value="Unassembled WGS sequence"/>
</dbReference>
<feature type="compositionally biased region" description="Low complexity" evidence="1">
    <location>
        <begin position="279"/>
        <end position="296"/>
    </location>
</feature>
<dbReference type="InterPro" id="IPR006597">
    <property type="entry name" value="Sel1-like"/>
</dbReference>